<sequence length="426" mass="45529">MPKARSTPLSCLFAVNKPTGVVSMQLLNKLQPLFGSSPLFQKDPQQLAANAGGSKGGKPNRRRKWKEERVKMGQGGTLDPLADGVLVIGTNGATKQLSKFLDCTKEYRAIGLLGCATDSLDSDGKRVRLTPFDHVTPDKIKAVLDQFRGEIEQTPPIFSALKMDGKPLYEYARSGTPLPRPIPARKVTVHSLELLKWTEGDAHSYEYPKEELDDKAKKELERLEKMVKEGGTVVPTEEASEAPATTAEGEAAPAPATEGEAAPASVVEKSEDPASTSSSPRPPIFEISLTVSSGTYVRSIIHDIATALGSSAHVVKLTRTRQGEFTLEPPASLSPSSAPAAGSSVEVEVNDAAATVAADGLANPAPLVLETFPGGCIEWSTLEAALKRMDEAKQGKAEGGDAMEEDKDADGLRDWERELLSKCKEV</sequence>
<feature type="compositionally biased region" description="Low complexity" evidence="6">
    <location>
        <begin position="235"/>
        <end position="265"/>
    </location>
</feature>
<dbReference type="SUPFAM" id="SSF55120">
    <property type="entry name" value="Pseudouridine synthase"/>
    <property type="match status" value="1"/>
</dbReference>
<dbReference type="Pfam" id="PF01509">
    <property type="entry name" value="TruB_N"/>
    <property type="match status" value="1"/>
</dbReference>
<proteinExistence type="inferred from homology"/>
<evidence type="ECO:0000256" key="4">
    <source>
        <dbReference type="ARBA" id="ARBA00022694"/>
    </source>
</evidence>
<evidence type="ECO:0000256" key="3">
    <source>
        <dbReference type="ARBA" id="ARBA00012787"/>
    </source>
</evidence>
<dbReference type="EC" id="5.4.99.25" evidence="3"/>
<dbReference type="InParanoid" id="A0A1Y2DPE8"/>
<dbReference type="PANTHER" id="PTHR13767">
    <property type="entry name" value="TRNA-PSEUDOURIDINE SYNTHASE"/>
    <property type="match status" value="1"/>
</dbReference>
<keyword evidence="9" id="KW-1185">Reference proteome</keyword>
<comment type="caution">
    <text evidence="8">The sequence shown here is derived from an EMBL/GenBank/DDBJ whole genome shotgun (WGS) entry which is preliminary data.</text>
</comment>
<feature type="region of interest" description="Disordered" evidence="6">
    <location>
        <begin position="227"/>
        <end position="284"/>
    </location>
</feature>
<reference evidence="8 9" key="1">
    <citation type="submission" date="2016-07" db="EMBL/GenBank/DDBJ databases">
        <title>Pervasive Adenine N6-methylation of Active Genes in Fungi.</title>
        <authorList>
            <consortium name="DOE Joint Genome Institute"/>
            <person name="Mondo S.J."/>
            <person name="Dannebaum R.O."/>
            <person name="Kuo R.C."/>
            <person name="Labutti K."/>
            <person name="Haridas S."/>
            <person name="Kuo A."/>
            <person name="Salamov A."/>
            <person name="Ahrendt S.R."/>
            <person name="Lipzen A."/>
            <person name="Sullivan W."/>
            <person name="Andreopoulos W.B."/>
            <person name="Clum A."/>
            <person name="Lindquist E."/>
            <person name="Daum C."/>
            <person name="Ramamoorthy G.K."/>
            <person name="Gryganskyi A."/>
            <person name="Culley D."/>
            <person name="Magnuson J.K."/>
            <person name="James T.Y."/>
            <person name="O'Malley M.A."/>
            <person name="Stajich J.E."/>
            <person name="Spatafora J.W."/>
            <person name="Visel A."/>
            <person name="Grigoriev I.V."/>
        </authorList>
    </citation>
    <scope>NUCLEOTIDE SEQUENCE [LARGE SCALE GENOMIC DNA]</scope>
    <source>
        <strain evidence="8 9">62-1032</strain>
    </source>
</reference>
<dbReference type="PANTHER" id="PTHR13767:SF2">
    <property type="entry name" value="PSEUDOURIDYLATE SYNTHASE TRUB1"/>
    <property type="match status" value="1"/>
</dbReference>
<dbReference type="GO" id="GO:0003723">
    <property type="term" value="F:RNA binding"/>
    <property type="evidence" value="ECO:0007669"/>
    <property type="project" value="InterPro"/>
</dbReference>
<evidence type="ECO:0000313" key="9">
    <source>
        <dbReference type="Proteomes" id="UP000193467"/>
    </source>
</evidence>
<dbReference type="STRING" id="106004.A0A1Y2DPE8"/>
<feature type="domain" description="Pseudouridine synthase II N-terminal" evidence="7">
    <location>
        <begin position="69"/>
        <end position="200"/>
    </location>
</feature>
<evidence type="ECO:0000313" key="8">
    <source>
        <dbReference type="EMBL" id="ORY61162.1"/>
    </source>
</evidence>
<protein>
    <recommendedName>
        <fullName evidence="3">tRNA pseudouridine(55) synthase</fullName>
        <ecNumber evidence="3">5.4.99.25</ecNumber>
    </recommendedName>
</protein>
<dbReference type="FunCoup" id="A0A1Y2DPE8">
    <property type="interactions" value="364"/>
</dbReference>
<evidence type="ECO:0000256" key="1">
    <source>
        <dbReference type="ARBA" id="ARBA00001166"/>
    </source>
</evidence>
<gene>
    <name evidence="8" type="ORF">BCR35DRAFT_309067</name>
</gene>
<dbReference type="GO" id="GO:0006400">
    <property type="term" value="P:tRNA modification"/>
    <property type="evidence" value="ECO:0007669"/>
    <property type="project" value="TreeGrafter"/>
</dbReference>
<dbReference type="GO" id="GO:1990481">
    <property type="term" value="P:mRNA pseudouridine synthesis"/>
    <property type="evidence" value="ECO:0007669"/>
    <property type="project" value="TreeGrafter"/>
</dbReference>
<dbReference type="GO" id="GO:0005634">
    <property type="term" value="C:nucleus"/>
    <property type="evidence" value="ECO:0007669"/>
    <property type="project" value="TreeGrafter"/>
</dbReference>
<feature type="region of interest" description="Disordered" evidence="6">
    <location>
        <begin position="391"/>
        <end position="413"/>
    </location>
</feature>
<feature type="region of interest" description="Disordered" evidence="6">
    <location>
        <begin position="47"/>
        <end position="72"/>
    </location>
</feature>
<keyword evidence="4" id="KW-0819">tRNA processing</keyword>
<keyword evidence="5" id="KW-0413">Isomerase</keyword>
<dbReference type="GO" id="GO:0160148">
    <property type="term" value="F:tRNA pseudouridine(55) synthase activity"/>
    <property type="evidence" value="ECO:0007669"/>
    <property type="project" value="UniProtKB-EC"/>
</dbReference>
<dbReference type="InterPro" id="IPR002501">
    <property type="entry name" value="PsdUridine_synth_N"/>
</dbReference>
<dbReference type="Proteomes" id="UP000193467">
    <property type="component" value="Unassembled WGS sequence"/>
</dbReference>
<dbReference type="OrthoDB" id="9995526at2759"/>
<dbReference type="InterPro" id="IPR014780">
    <property type="entry name" value="tRNA_psdUridine_synth_TruB"/>
</dbReference>
<dbReference type="AlphaFoldDB" id="A0A1Y2DPE8"/>
<dbReference type="InterPro" id="IPR020103">
    <property type="entry name" value="PsdUridine_synth_cat_dom_sf"/>
</dbReference>
<organism evidence="8 9">
    <name type="scientific">Leucosporidium creatinivorum</name>
    <dbReference type="NCBI Taxonomy" id="106004"/>
    <lineage>
        <taxon>Eukaryota</taxon>
        <taxon>Fungi</taxon>
        <taxon>Dikarya</taxon>
        <taxon>Basidiomycota</taxon>
        <taxon>Pucciniomycotina</taxon>
        <taxon>Microbotryomycetes</taxon>
        <taxon>Leucosporidiales</taxon>
        <taxon>Leucosporidium</taxon>
    </lineage>
</organism>
<dbReference type="Gene3D" id="3.30.2350.10">
    <property type="entry name" value="Pseudouridine synthase"/>
    <property type="match status" value="1"/>
</dbReference>
<name>A0A1Y2DPE8_9BASI</name>
<evidence type="ECO:0000259" key="7">
    <source>
        <dbReference type="Pfam" id="PF01509"/>
    </source>
</evidence>
<dbReference type="HAMAP" id="MF_01080">
    <property type="entry name" value="TruB_bact"/>
    <property type="match status" value="1"/>
</dbReference>
<comment type="similarity">
    <text evidence="2">Belongs to the pseudouridine synthase TruB family.</text>
</comment>
<accession>A0A1Y2DPE8</accession>
<evidence type="ECO:0000256" key="5">
    <source>
        <dbReference type="ARBA" id="ARBA00023235"/>
    </source>
</evidence>
<evidence type="ECO:0000256" key="2">
    <source>
        <dbReference type="ARBA" id="ARBA00008999"/>
    </source>
</evidence>
<dbReference type="EMBL" id="MCGR01000072">
    <property type="protein sequence ID" value="ORY61162.1"/>
    <property type="molecule type" value="Genomic_DNA"/>
</dbReference>
<comment type="catalytic activity">
    <reaction evidence="1">
        <text>a uridine in mRNA = a pseudouridine in mRNA</text>
        <dbReference type="Rhea" id="RHEA:56644"/>
        <dbReference type="Rhea" id="RHEA-COMP:14658"/>
        <dbReference type="Rhea" id="RHEA-COMP:14659"/>
        <dbReference type="ChEBI" id="CHEBI:65314"/>
        <dbReference type="ChEBI" id="CHEBI:65315"/>
    </reaction>
</comment>
<evidence type="ECO:0000256" key="6">
    <source>
        <dbReference type="SAM" id="MobiDB-lite"/>
    </source>
</evidence>